<dbReference type="PATRIC" id="fig|1158607.3.peg.4949"/>
<dbReference type="Pfam" id="PF13673">
    <property type="entry name" value="Acetyltransf_10"/>
    <property type="match status" value="1"/>
</dbReference>
<sequence length="150" mass="16951">MIKVVTADYEIQEAVELIWQVFSQFEAPEYSPEGIEEFKAYIGLAGTKRRIETQELKLWGCQQKNKLVGVIGIRPPAHISLLFVDPAYHRQGIARSLYQAASAAMGEQTMTVNSSPFAVPVYRRLGFKETTEEQTVNGIRFIPMKKQGLE</sequence>
<dbReference type="InterPro" id="IPR052564">
    <property type="entry name" value="N-acetyltrans/Recomb-assoc"/>
</dbReference>
<dbReference type="GO" id="GO:0016747">
    <property type="term" value="F:acyltransferase activity, transferring groups other than amino-acyl groups"/>
    <property type="evidence" value="ECO:0007669"/>
    <property type="project" value="InterPro"/>
</dbReference>
<organism evidence="2 3">
    <name type="scientific">Enterococcus pallens ATCC BAA-351</name>
    <dbReference type="NCBI Taxonomy" id="1158607"/>
    <lineage>
        <taxon>Bacteria</taxon>
        <taxon>Bacillati</taxon>
        <taxon>Bacillota</taxon>
        <taxon>Bacilli</taxon>
        <taxon>Lactobacillales</taxon>
        <taxon>Enterococcaceae</taxon>
        <taxon>Enterococcus</taxon>
    </lineage>
</organism>
<name>R2PTA0_9ENTE</name>
<gene>
    <name evidence="2" type="ORF">UAU_04963</name>
</gene>
<dbReference type="Proteomes" id="UP000013782">
    <property type="component" value="Unassembled WGS sequence"/>
</dbReference>
<evidence type="ECO:0000259" key="1">
    <source>
        <dbReference type="PROSITE" id="PS51186"/>
    </source>
</evidence>
<dbReference type="Gene3D" id="3.40.630.30">
    <property type="match status" value="1"/>
</dbReference>
<feature type="domain" description="N-acetyltransferase" evidence="1">
    <location>
        <begin position="1"/>
        <end position="149"/>
    </location>
</feature>
<dbReference type="HOGENOM" id="CLU_120448_0_0_9"/>
<dbReference type="InterPro" id="IPR016181">
    <property type="entry name" value="Acyl_CoA_acyltransferase"/>
</dbReference>
<evidence type="ECO:0000313" key="3">
    <source>
        <dbReference type="Proteomes" id="UP000013782"/>
    </source>
</evidence>
<protein>
    <recommendedName>
        <fullName evidence="1">N-acetyltransferase domain-containing protein</fullName>
    </recommendedName>
</protein>
<reference evidence="2 3" key="1">
    <citation type="submission" date="2013-02" db="EMBL/GenBank/DDBJ databases">
        <title>The Genome Sequence of Enterococcus pallens BAA-351.</title>
        <authorList>
            <consortium name="The Broad Institute Genome Sequencing Platform"/>
            <consortium name="The Broad Institute Genome Sequencing Center for Infectious Disease"/>
            <person name="Earl A.M."/>
            <person name="Gilmore M.S."/>
            <person name="Lebreton F."/>
            <person name="Walker B."/>
            <person name="Young S.K."/>
            <person name="Zeng Q."/>
            <person name="Gargeya S."/>
            <person name="Fitzgerald M."/>
            <person name="Haas B."/>
            <person name="Abouelleil A."/>
            <person name="Alvarado L."/>
            <person name="Arachchi H.M."/>
            <person name="Berlin A.M."/>
            <person name="Chapman S.B."/>
            <person name="Dewar J."/>
            <person name="Goldberg J."/>
            <person name="Griggs A."/>
            <person name="Gujja S."/>
            <person name="Hansen M."/>
            <person name="Howarth C."/>
            <person name="Imamovic A."/>
            <person name="Larimer J."/>
            <person name="McCowan C."/>
            <person name="Murphy C."/>
            <person name="Neiman D."/>
            <person name="Pearson M."/>
            <person name="Priest M."/>
            <person name="Roberts A."/>
            <person name="Saif S."/>
            <person name="Shea T."/>
            <person name="Sisk P."/>
            <person name="Sykes S."/>
            <person name="Wortman J."/>
            <person name="Nusbaum C."/>
            <person name="Birren B."/>
        </authorList>
    </citation>
    <scope>NUCLEOTIDE SEQUENCE [LARGE SCALE GENOMIC DNA]</scope>
    <source>
        <strain evidence="2 3">ATCC BAA-351</strain>
    </source>
</reference>
<dbReference type="CDD" id="cd04301">
    <property type="entry name" value="NAT_SF"/>
    <property type="match status" value="1"/>
</dbReference>
<dbReference type="PROSITE" id="PS51186">
    <property type="entry name" value="GNAT"/>
    <property type="match status" value="1"/>
</dbReference>
<dbReference type="InterPro" id="IPR000182">
    <property type="entry name" value="GNAT_dom"/>
</dbReference>
<dbReference type="AlphaFoldDB" id="R2PTA0"/>
<dbReference type="eggNOG" id="COG0454">
    <property type="taxonomic scope" value="Bacteria"/>
</dbReference>
<dbReference type="RefSeq" id="WP_010759892.1">
    <property type="nucleotide sequence ID" value="NZ_ASWD01000003.1"/>
</dbReference>
<proteinExistence type="predicted"/>
<dbReference type="OrthoDB" id="46888at2"/>
<evidence type="ECO:0000313" key="2">
    <source>
        <dbReference type="EMBL" id="EOH86523.1"/>
    </source>
</evidence>
<dbReference type="EMBL" id="AJAQ01000050">
    <property type="protein sequence ID" value="EOH86523.1"/>
    <property type="molecule type" value="Genomic_DNA"/>
</dbReference>
<dbReference type="PANTHER" id="PTHR43451">
    <property type="entry name" value="ACETYLTRANSFERASE (GNAT) FAMILY PROTEIN"/>
    <property type="match status" value="1"/>
</dbReference>
<accession>R2PTA0</accession>
<dbReference type="SUPFAM" id="SSF55729">
    <property type="entry name" value="Acyl-CoA N-acyltransferases (Nat)"/>
    <property type="match status" value="1"/>
</dbReference>
<keyword evidence="3" id="KW-1185">Reference proteome</keyword>
<comment type="caution">
    <text evidence="2">The sequence shown here is derived from an EMBL/GenBank/DDBJ whole genome shotgun (WGS) entry which is preliminary data.</text>
</comment>
<dbReference type="PANTHER" id="PTHR43451:SF1">
    <property type="entry name" value="ACETYLTRANSFERASE"/>
    <property type="match status" value="1"/>
</dbReference>